<proteinExistence type="predicted"/>
<reference evidence="3" key="1">
    <citation type="submission" date="2017-02" db="UniProtKB">
        <authorList>
            <consortium name="WormBaseParasite"/>
        </authorList>
    </citation>
    <scope>IDENTIFICATION</scope>
</reference>
<evidence type="ECO:0000313" key="2">
    <source>
        <dbReference type="Proteomes" id="UP000268014"/>
    </source>
</evidence>
<reference evidence="1 2" key="2">
    <citation type="submission" date="2018-11" db="EMBL/GenBank/DDBJ databases">
        <authorList>
            <consortium name="Pathogen Informatics"/>
        </authorList>
    </citation>
    <scope>NUCLEOTIDE SEQUENCE [LARGE SCALE GENOMIC DNA]</scope>
    <source>
        <strain evidence="1 2">MHpl1</strain>
    </source>
</reference>
<organism evidence="3">
    <name type="scientific">Haemonchus placei</name>
    <name type="common">Barber's pole worm</name>
    <dbReference type="NCBI Taxonomy" id="6290"/>
    <lineage>
        <taxon>Eukaryota</taxon>
        <taxon>Metazoa</taxon>
        <taxon>Ecdysozoa</taxon>
        <taxon>Nematoda</taxon>
        <taxon>Chromadorea</taxon>
        <taxon>Rhabditida</taxon>
        <taxon>Rhabditina</taxon>
        <taxon>Rhabditomorpha</taxon>
        <taxon>Strongyloidea</taxon>
        <taxon>Trichostrongylidae</taxon>
        <taxon>Haemonchus</taxon>
    </lineage>
</organism>
<name>A0A0N4WLJ0_HAEPC</name>
<sequence length="77" mass="8651">MKLPISREGLMNSLGFENNPELRPLSSVLVRTPEIRSSRQAVKRTPYARRNNMGPCTAKFGKVTIFIGYLENALEGK</sequence>
<dbReference type="EMBL" id="UZAF01017731">
    <property type="protein sequence ID" value="VDO44468.1"/>
    <property type="molecule type" value="Genomic_DNA"/>
</dbReference>
<protein>
    <submittedName>
        <fullName evidence="1 3">Uncharacterized protein</fullName>
    </submittedName>
</protein>
<accession>A0A0N4WLJ0</accession>
<evidence type="ECO:0000313" key="3">
    <source>
        <dbReference type="WBParaSite" id="HPLM_0001201701-mRNA-1"/>
    </source>
</evidence>
<gene>
    <name evidence="1" type="ORF">HPLM_LOCUS12009</name>
</gene>
<evidence type="ECO:0000313" key="1">
    <source>
        <dbReference type="EMBL" id="VDO44468.1"/>
    </source>
</evidence>
<keyword evidence="2" id="KW-1185">Reference proteome</keyword>
<dbReference type="Proteomes" id="UP000268014">
    <property type="component" value="Unassembled WGS sequence"/>
</dbReference>
<dbReference type="WBParaSite" id="HPLM_0001201701-mRNA-1">
    <property type="protein sequence ID" value="HPLM_0001201701-mRNA-1"/>
    <property type="gene ID" value="HPLM_0001201701"/>
</dbReference>
<dbReference type="AlphaFoldDB" id="A0A0N4WLJ0"/>